<feature type="transmembrane region" description="Helical" evidence="1">
    <location>
        <begin position="185"/>
        <end position="201"/>
    </location>
</feature>
<accession>A0A9X1QVJ6</accession>
<feature type="transmembrane region" description="Helical" evidence="1">
    <location>
        <begin position="349"/>
        <end position="364"/>
    </location>
</feature>
<keyword evidence="3" id="KW-1185">Reference proteome</keyword>
<comment type="caution">
    <text evidence="2">The sequence shown here is derived from an EMBL/GenBank/DDBJ whole genome shotgun (WGS) entry which is preliminary data.</text>
</comment>
<dbReference type="EMBL" id="JAIRBA010000008">
    <property type="protein sequence ID" value="MCG2418584.1"/>
    <property type="molecule type" value="Genomic_DNA"/>
</dbReference>
<keyword evidence="1" id="KW-1133">Transmembrane helix</keyword>
<reference evidence="2" key="1">
    <citation type="submission" date="2021-09" db="EMBL/GenBank/DDBJ databases">
        <title>Genome of Aequorivita sp. strain F47161.</title>
        <authorList>
            <person name="Wang Y."/>
        </authorList>
    </citation>
    <scope>NUCLEOTIDE SEQUENCE</scope>
    <source>
        <strain evidence="2">F47161</strain>
    </source>
</reference>
<evidence type="ECO:0000313" key="2">
    <source>
        <dbReference type="EMBL" id="MCG2418584.1"/>
    </source>
</evidence>
<feature type="transmembrane region" description="Helical" evidence="1">
    <location>
        <begin position="408"/>
        <end position="425"/>
    </location>
</feature>
<keyword evidence="1" id="KW-0812">Transmembrane</keyword>
<feature type="transmembrane region" description="Helical" evidence="1">
    <location>
        <begin position="58"/>
        <end position="76"/>
    </location>
</feature>
<name>A0A9X1QVJ6_9FLAO</name>
<dbReference type="Pfam" id="PF26314">
    <property type="entry name" value="MptA_B_family"/>
    <property type="match status" value="1"/>
</dbReference>
<feature type="transmembrane region" description="Helical" evidence="1">
    <location>
        <begin position="33"/>
        <end position="51"/>
    </location>
</feature>
<proteinExistence type="predicted"/>
<evidence type="ECO:0000256" key="1">
    <source>
        <dbReference type="SAM" id="Phobius"/>
    </source>
</evidence>
<organism evidence="2 3">
    <name type="scientific">Aequorivita vitellina</name>
    <dbReference type="NCBI Taxonomy" id="2874475"/>
    <lineage>
        <taxon>Bacteria</taxon>
        <taxon>Pseudomonadati</taxon>
        <taxon>Bacteroidota</taxon>
        <taxon>Flavobacteriia</taxon>
        <taxon>Flavobacteriales</taxon>
        <taxon>Flavobacteriaceae</taxon>
        <taxon>Aequorivita</taxon>
    </lineage>
</organism>
<dbReference type="Proteomes" id="UP001139461">
    <property type="component" value="Unassembled WGS sequence"/>
</dbReference>
<gene>
    <name evidence="2" type="ORF">K8089_06080</name>
</gene>
<protein>
    <submittedName>
        <fullName evidence="2">Glycosyltransferase 87 family protein</fullName>
    </submittedName>
</protein>
<dbReference type="GO" id="GO:0005886">
    <property type="term" value="C:plasma membrane"/>
    <property type="evidence" value="ECO:0007669"/>
    <property type="project" value="UniProtKB-SubCell"/>
</dbReference>
<sequence length="470" mass="54467">MDFIKRYKIPLLFSIIAIVFYISFGYHLERNDFTKLILRYGALFIIAYLFIEKFKLNFWFLASLGIVFRLIFIPGIPNLSQDFYRFLWDGRLLIQGVSPYLFTPDSSAILNNSVEQSQQLINGMGALNASHFSNYPPINQLFFTIAALFAGKSILGSAIVLRVLIIFADVGILYFGSKILKKFNLPFRNIFWYFLNPFIIIELTGNLHFEGVMLFFYVWALYLLFNGKWFRAAVLIGVSVSVKLLPLLFLPVFLKYFSTPKLNKSSQVAKTCEDSTINFRKLFKFYFIVGLTVIVTFLPFVSSEFINNFTSTIGLWFQNFEFNGSVYYIIRWIGFQVVGWNIIETVGKVLPIIVLLFVLGLAFFRKNKTPKQLITAMLFAVSFYFLLSTTVHPWYIATPLLLSVFTRYKFPIIWSFVVMLSYSAYGKNGFDEKLWLVALEYTVVIIVAFWEISTSKYLFLKPRHNGIKNS</sequence>
<dbReference type="AlphaFoldDB" id="A0A9X1QVJ6"/>
<evidence type="ECO:0000313" key="3">
    <source>
        <dbReference type="Proteomes" id="UP001139461"/>
    </source>
</evidence>
<feature type="transmembrane region" description="Helical" evidence="1">
    <location>
        <begin position="7"/>
        <end position="27"/>
    </location>
</feature>
<keyword evidence="1" id="KW-0472">Membrane</keyword>
<feature type="transmembrane region" description="Helical" evidence="1">
    <location>
        <begin position="285"/>
        <end position="306"/>
    </location>
</feature>
<dbReference type="GO" id="GO:0016758">
    <property type="term" value="F:hexosyltransferase activity"/>
    <property type="evidence" value="ECO:0007669"/>
    <property type="project" value="InterPro"/>
</dbReference>
<feature type="transmembrane region" description="Helical" evidence="1">
    <location>
        <begin position="376"/>
        <end position="396"/>
    </location>
</feature>
<feature type="transmembrane region" description="Helical" evidence="1">
    <location>
        <begin position="232"/>
        <end position="254"/>
    </location>
</feature>
<dbReference type="RefSeq" id="WP_237602393.1">
    <property type="nucleotide sequence ID" value="NZ_JAIRBA010000008.1"/>
</dbReference>
<feature type="transmembrane region" description="Helical" evidence="1">
    <location>
        <begin position="434"/>
        <end position="452"/>
    </location>
</feature>